<organism evidence="2 3">
    <name type="scientific">Mycolicibacterium brumae</name>
    <dbReference type="NCBI Taxonomy" id="85968"/>
    <lineage>
        <taxon>Bacteria</taxon>
        <taxon>Bacillati</taxon>
        <taxon>Actinomycetota</taxon>
        <taxon>Actinomycetes</taxon>
        <taxon>Mycobacteriales</taxon>
        <taxon>Mycobacteriaceae</taxon>
        <taxon>Mycolicibacterium</taxon>
    </lineage>
</organism>
<protein>
    <recommendedName>
        <fullName evidence="4">DUF3558 domain-containing protein</fullName>
    </recommendedName>
</protein>
<dbReference type="EMBL" id="PDCN02000035">
    <property type="protein sequence ID" value="PIB73284.1"/>
    <property type="molecule type" value="Genomic_DNA"/>
</dbReference>
<dbReference type="AlphaFoldDB" id="A0A2G5P5V6"/>
<reference evidence="2 3" key="1">
    <citation type="journal article" date="2017" name="Infect. Genet. Evol.">
        <title>The new phylogeny of the genus Mycobacterium: The old and the news.</title>
        <authorList>
            <person name="Tortoli E."/>
            <person name="Fedrizzi T."/>
            <person name="Meehan C.J."/>
            <person name="Trovato A."/>
            <person name="Grottola A."/>
            <person name="Giacobazzi E."/>
            <person name="Serpini G.F."/>
            <person name="Tagliazucchi S."/>
            <person name="Fabio A."/>
            <person name="Bettua C."/>
            <person name="Bertorelli R."/>
            <person name="Frascaro F."/>
            <person name="De Sanctis V."/>
            <person name="Pecorari M."/>
            <person name="Jousson O."/>
            <person name="Segata N."/>
            <person name="Cirillo D.M."/>
        </authorList>
    </citation>
    <scope>NUCLEOTIDE SEQUENCE [LARGE SCALE GENOMIC DNA]</scope>
    <source>
        <strain evidence="2 3">CIP1034565</strain>
    </source>
</reference>
<dbReference type="OrthoDB" id="4760637at2"/>
<keyword evidence="3" id="KW-1185">Reference proteome</keyword>
<dbReference type="PROSITE" id="PS51257">
    <property type="entry name" value="PROKAR_LIPOPROTEIN"/>
    <property type="match status" value="1"/>
</dbReference>
<dbReference type="Proteomes" id="UP000230551">
    <property type="component" value="Unassembled WGS sequence"/>
</dbReference>
<evidence type="ECO:0000256" key="1">
    <source>
        <dbReference type="SAM" id="SignalP"/>
    </source>
</evidence>
<gene>
    <name evidence="2" type="ORF">CQY22_017485</name>
</gene>
<proteinExistence type="predicted"/>
<feature type="signal peptide" evidence="1">
    <location>
        <begin position="1"/>
        <end position="29"/>
    </location>
</feature>
<feature type="chain" id="PRO_5013935782" description="DUF3558 domain-containing protein" evidence="1">
    <location>
        <begin position="30"/>
        <end position="386"/>
    </location>
</feature>
<comment type="caution">
    <text evidence="2">The sequence shown here is derived from an EMBL/GenBank/DDBJ whole genome shotgun (WGS) entry which is preliminary data.</text>
</comment>
<sequence length="386" mass="40468">MVPVLRFLSATLLCVALITGCQNSPVSDAEPTTKAPTAVADQSAVFFPGDLADYGMTLTRTDRDHLAELYALRQIDPCGFLDGQTLSGHPDFSRTYGSATAVEPGGVGPIWPLNWGSCRVALPGSTVDLGLRLLPGEKQFSDDFYQPDPTRPGVWTSDAPGWRCQVRVELPLTALSGAPASMRNPTLLIGAMAANGGLDLDDTSLCALSDELAGRLATVVRDEGVPAYPNSPSAPERFLTADPCAAATELGAATLSWWEPAPAAQYPTSWRHANVCDLRATTDQRGPGAVVKYGLVIWSDTVLDVPWGDTATRTEQDGVELFTLADHSCLVVARLNTAAPAIAKVGANAPDMVAPTPVVVVSVSGNSGQCQADAQTIAVAAAKRAL</sequence>
<accession>A0A2G5P5V6</accession>
<evidence type="ECO:0000313" key="2">
    <source>
        <dbReference type="EMBL" id="PIB73284.1"/>
    </source>
</evidence>
<evidence type="ECO:0000313" key="3">
    <source>
        <dbReference type="Proteomes" id="UP000230551"/>
    </source>
</evidence>
<evidence type="ECO:0008006" key="4">
    <source>
        <dbReference type="Google" id="ProtNLM"/>
    </source>
</evidence>
<dbReference type="RefSeq" id="WP_090585973.1">
    <property type="nucleotide sequence ID" value="NZ_CP104302.1"/>
</dbReference>
<keyword evidence="1" id="KW-0732">Signal</keyword>
<name>A0A2G5P5V6_9MYCO</name>